<evidence type="ECO:0000256" key="2">
    <source>
        <dbReference type="ARBA" id="ARBA00001933"/>
    </source>
</evidence>
<evidence type="ECO:0000256" key="12">
    <source>
        <dbReference type="ARBA" id="ARBA00023235"/>
    </source>
</evidence>
<dbReference type="AlphaFoldDB" id="A0A6H1UJZ0"/>
<dbReference type="SFLD" id="SFLDS00029">
    <property type="entry name" value="Radical_SAM"/>
    <property type="match status" value="1"/>
</dbReference>
<accession>A0A6H1UJZ0</accession>
<evidence type="ECO:0000256" key="7">
    <source>
        <dbReference type="ARBA" id="ARBA00022691"/>
    </source>
</evidence>
<name>A0A6H1UJZ0_9GAMM</name>
<keyword evidence="12" id="KW-0413">Isomerase</keyword>
<dbReference type="InterPro" id="IPR058240">
    <property type="entry name" value="rSAM_sf"/>
</dbReference>
<dbReference type="Pfam" id="PF04055">
    <property type="entry name" value="Radical_SAM"/>
    <property type="match status" value="1"/>
</dbReference>
<dbReference type="PANTHER" id="PTHR30538:SF1">
    <property type="entry name" value="L-LYSINE 2,3-AMINOMUTASE"/>
    <property type="match status" value="1"/>
</dbReference>
<reference evidence="17 18" key="1">
    <citation type="submission" date="2020-04" db="EMBL/GenBank/DDBJ databases">
        <title>Ferrimonas sp. S7 isolated from sea water.</title>
        <authorList>
            <person name="Bae S.S."/>
            <person name="Baek K."/>
        </authorList>
    </citation>
    <scope>NUCLEOTIDE SEQUENCE [LARGE SCALE GENOMIC DNA]</scope>
    <source>
        <strain evidence="17 18">S7</strain>
    </source>
</reference>
<dbReference type="SFLD" id="SFLDF00314">
    <property type="entry name" value="L-lysine_2_3-aminomutase_(yjeK"/>
    <property type="match status" value="1"/>
</dbReference>
<feature type="modified residue" description="N6-(pyridoxal phosphate)lysine" evidence="15">
    <location>
        <position position="332"/>
    </location>
</feature>
<dbReference type="NCBIfam" id="TIGR00238">
    <property type="entry name" value="KamA family radical SAM protein"/>
    <property type="match status" value="1"/>
</dbReference>
<dbReference type="InterPro" id="IPR003739">
    <property type="entry name" value="Lys_aminomutase/Glu_NH3_mut"/>
</dbReference>
<evidence type="ECO:0000313" key="17">
    <source>
        <dbReference type="EMBL" id="QIZ78633.1"/>
    </source>
</evidence>
<evidence type="ECO:0000256" key="13">
    <source>
        <dbReference type="ARBA" id="ARBA00030756"/>
    </source>
</evidence>
<comment type="catalytic activity">
    <reaction evidence="1">
        <text>L-lysine = D-beta-lysine</text>
        <dbReference type="Rhea" id="RHEA:44148"/>
        <dbReference type="ChEBI" id="CHEBI:32551"/>
        <dbReference type="ChEBI" id="CHEBI:84138"/>
    </reaction>
</comment>
<comment type="similarity">
    <text evidence="4">Belongs to the radical SAM superfamily. KamA family.</text>
</comment>
<keyword evidence="6 14" id="KW-0004">4Fe-4S</keyword>
<dbReference type="InterPro" id="IPR013785">
    <property type="entry name" value="Aldolase_TIM"/>
</dbReference>
<organism evidence="17 18">
    <name type="scientific">Ferrimonas lipolytica</name>
    <dbReference type="NCBI Taxonomy" id="2724191"/>
    <lineage>
        <taxon>Bacteria</taxon>
        <taxon>Pseudomonadati</taxon>
        <taxon>Pseudomonadota</taxon>
        <taxon>Gammaproteobacteria</taxon>
        <taxon>Alteromonadales</taxon>
        <taxon>Ferrimonadaceae</taxon>
        <taxon>Ferrimonas</taxon>
    </lineage>
</organism>
<evidence type="ECO:0000256" key="11">
    <source>
        <dbReference type="ARBA" id="ARBA00023014"/>
    </source>
</evidence>
<dbReference type="InterPro" id="IPR007197">
    <property type="entry name" value="rSAM"/>
</dbReference>
<evidence type="ECO:0000256" key="10">
    <source>
        <dbReference type="ARBA" id="ARBA00023004"/>
    </source>
</evidence>
<dbReference type="PROSITE" id="PS51918">
    <property type="entry name" value="RADICAL_SAM"/>
    <property type="match status" value="1"/>
</dbReference>
<protein>
    <recommendedName>
        <fullName evidence="5">L-lysine 2,3-aminomutase</fullName>
    </recommendedName>
    <alternativeName>
        <fullName evidence="13">EF-P post-translational modification enzyme B</fullName>
    </alternativeName>
</protein>
<evidence type="ECO:0000256" key="5">
    <source>
        <dbReference type="ARBA" id="ARBA00022363"/>
    </source>
</evidence>
<dbReference type="KEGG" id="fes:HER31_18020"/>
<evidence type="ECO:0000256" key="8">
    <source>
        <dbReference type="ARBA" id="ARBA00022723"/>
    </source>
</evidence>
<evidence type="ECO:0000256" key="15">
    <source>
        <dbReference type="PIRSR" id="PIRSR603739-50"/>
    </source>
</evidence>
<dbReference type="GO" id="GO:0016853">
    <property type="term" value="F:isomerase activity"/>
    <property type="evidence" value="ECO:0007669"/>
    <property type="project" value="UniProtKB-KW"/>
</dbReference>
<dbReference type="PANTHER" id="PTHR30538">
    <property type="entry name" value="LYSINE 2,3-AMINOMUTASE-RELATED"/>
    <property type="match status" value="1"/>
</dbReference>
<evidence type="ECO:0000313" key="18">
    <source>
        <dbReference type="Proteomes" id="UP000501602"/>
    </source>
</evidence>
<evidence type="ECO:0000256" key="4">
    <source>
        <dbReference type="ARBA" id="ARBA00008703"/>
    </source>
</evidence>
<comment type="cofactor">
    <cofactor evidence="2 15">
        <name>pyridoxal 5'-phosphate</name>
        <dbReference type="ChEBI" id="CHEBI:597326"/>
    </cofactor>
</comment>
<comment type="cofactor">
    <cofactor evidence="3">
        <name>[4Fe-4S] cluster</name>
        <dbReference type="ChEBI" id="CHEBI:49883"/>
    </cofactor>
</comment>
<dbReference type="Proteomes" id="UP000501602">
    <property type="component" value="Chromosome"/>
</dbReference>
<dbReference type="Gene3D" id="3.20.20.70">
    <property type="entry name" value="Aldolase class I"/>
    <property type="match status" value="1"/>
</dbReference>
<feature type="binding site" evidence="14">
    <location>
        <position position="120"/>
    </location>
    <ligand>
        <name>[4Fe-4S] cluster</name>
        <dbReference type="ChEBI" id="CHEBI:49883"/>
        <note>4Fe-4S-S-AdoMet</note>
    </ligand>
</feature>
<evidence type="ECO:0000259" key="16">
    <source>
        <dbReference type="PROSITE" id="PS51918"/>
    </source>
</evidence>
<dbReference type="CDD" id="cd01335">
    <property type="entry name" value="Radical_SAM"/>
    <property type="match status" value="1"/>
</dbReference>
<evidence type="ECO:0000256" key="3">
    <source>
        <dbReference type="ARBA" id="ARBA00001966"/>
    </source>
</evidence>
<proteinExistence type="inferred from homology"/>
<evidence type="ECO:0000256" key="6">
    <source>
        <dbReference type="ARBA" id="ARBA00022485"/>
    </source>
</evidence>
<dbReference type="RefSeq" id="WP_168662781.1">
    <property type="nucleotide sequence ID" value="NZ_CP051180.1"/>
</dbReference>
<dbReference type="EMBL" id="CP051180">
    <property type="protein sequence ID" value="QIZ78633.1"/>
    <property type="molecule type" value="Genomic_DNA"/>
</dbReference>
<keyword evidence="7" id="KW-0949">S-adenosyl-L-methionine</keyword>
<feature type="domain" description="Radical SAM core" evidence="16">
    <location>
        <begin position="106"/>
        <end position="321"/>
    </location>
</feature>
<dbReference type="GO" id="GO:0051539">
    <property type="term" value="F:4 iron, 4 sulfur cluster binding"/>
    <property type="evidence" value="ECO:0007669"/>
    <property type="project" value="UniProtKB-KW"/>
</dbReference>
<gene>
    <name evidence="17" type="primary">epmB</name>
    <name evidence="17" type="ORF">HER31_18020</name>
</gene>
<evidence type="ECO:0000256" key="1">
    <source>
        <dbReference type="ARBA" id="ARBA00001352"/>
    </source>
</evidence>
<keyword evidence="9 15" id="KW-0663">Pyridoxal phosphate</keyword>
<keyword evidence="8 14" id="KW-0479">Metal-binding</keyword>
<feature type="binding site" evidence="14">
    <location>
        <position position="127"/>
    </location>
    <ligand>
        <name>[4Fe-4S] cluster</name>
        <dbReference type="ChEBI" id="CHEBI:49883"/>
        <note>4Fe-4S-S-AdoMet</note>
    </ligand>
</feature>
<dbReference type="NCBIfam" id="TIGR03821">
    <property type="entry name" value="EFP_modif_epmB"/>
    <property type="match status" value="1"/>
</dbReference>
<dbReference type="PIRSF" id="PIRSF004911">
    <property type="entry name" value="DUF160"/>
    <property type="match status" value="1"/>
</dbReference>
<keyword evidence="10" id="KW-0408">Iron</keyword>
<dbReference type="InterPro" id="IPR022462">
    <property type="entry name" value="EpmB"/>
</dbReference>
<keyword evidence="18" id="KW-1185">Reference proteome</keyword>
<keyword evidence="11 14" id="KW-0411">Iron-sulfur</keyword>
<feature type="binding site" evidence="14">
    <location>
        <position position="124"/>
    </location>
    <ligand>
        <name>[4Fe-4S] cluster</name>
        <dbReference type="ChEBI" id="CHEBI:49883"/>
        <note>4Fe-4S-S-AdoMet</note>
    </ligand>
</feature>
<dbReference type="SUPFAM" id="SSF102114">
    <property type="entry name" value="Radical SAM enzymes"/>
    <property type="match status" value="1"/>
</dbReference>
<evidence type="ECO:0000256" key="9">
    <source>
        <dbReference type="ARBA" id="ARBA00022898"/>
    </source>
</evidence>
<dbReference type="GO" id="GO:0046872">
    <property type="term" value="F:metal ion binding"/>
    <property type="evidence" value="ECO:0007669"/>
    <property type="project" value="UniProtKB-KW"/>
</dbReference>
<dbReference type="SFLD" id="SFLDG01070">
    <property type="entry name" value="PLP-dependent"/>
    <property type="match status" value="1"/>
</dbReference>
<sequence>MITRNLDSVQCLDRRWQQEVADAYSDPLQLLAFLGIDPNHYGEGLTARKLFPMRVPKAFAAKMEHGNVHDPLLQQVLPVAAEFIEQAGFNTDPTGEQDDAKPGLLHKYRSRVLLMLRGGCAINCRYCFRRHFPYQDHKVGQSEIAEAIDHINNDSNINELLLSGGDPLMARDDHLADLFLQLRQARNLKRIRIHTRLPVSIPNRITNEFINLCQQAPWQIILVLHSNHANEICSELADKLAQLRAAGVTLLNQGVMLKGINDNAQTLVDLSERLFEVGVMPYYMHQLDKVVGATHYEVSDDEARAIMAEVITLLPGFLVPKLVREVAGKSSKTPIDLHLS</sequence>
<evidence type="ECO:0000256" key="14">
    <source>
        <dbReference type="PIRSR" id="PIRSR004911-1"/>
    </source>
</evidence>